<gene>
    <name evidence="4" type="ORF">IP98_00996</name>
</gene>
<dbReference type="InterPro" id="IPR000873">
    <property type="entry name" value="AMP-dep_synth/lig_dom"/>
</dbReference>
<dbReference type="SUPFAM" id="SSF56801">
    <property type="entry name" value="Acetyl-CoA synthetase-like"/>
    <property type="match status" value="1"/>
</dbReference>
<dbReference type="STRING" id="1341154.FCR2A7T_21160"/>
<feature type="domain" description="AMP-dependent synthetase/ligase" evidence="3">
    <location>
        <begin position="52"/>
        <end position="200"/>
    </location>
</feature>
<dbReference type="OrthoDB" id="8870348at2"/>
<dbReference type="InterPro" id="IPR042099">
    <property type="entry name" value="ANL_N_sf"/>
</dbReference>
<dbReference type="InterPro" id="IPR045851">
    <property type="entry name" value="AMP-bd_C_sf"/>
</dbReference>
<organism evidence="4 5">
    <name type="scientific">Flavobacterium cauense R2A-7</name>
    <dbReference type="NCBI Taxonomy" id="1341154"/>
    <lineage>
        <taxon>Bacteria</taxon>
        <taxon>Pseudomonadati</taxon>
        <taxon>Bacteroidota</taxon>
        <taxon>Flavobacteriia</taxon>
        <taxon>Flavobacteriales</taxon>
        <taxon>Flavobacteriaceae</taxon>
        <taxon>Flavobacterium</taxon>
    </lineage>
</organism>
<protein>
    <submittedName>
        <fullName evidence="4">O-succinylbenzoic acid--CoA ligase</fullName>
    </submittedName>
</protein>
<dbReference type="PANTHER" id="PTHR43201:SF5">
    <property type="entry name" value="MEDIUM-CHAIN ACYL-COA LIGASE ACSF2, MITOCHONDRIAL"/>
    <property type="match status" value="1"/>
</dbReference>
<evidence type="ECO:0000259" key="3">
    <source>
        <dbReference type="Pfam" id="PF00501"/>
    </source>
</evidence>
<evidence type="ECO:0000256" key="2">
    <source>
        <dbReference type="ARBA" id="ARBA00022598"/>
    </source>
</evidence>
<reference evidence="4 5" key="1">
    <citation type="journal article" date="2015" name="Stand. Genomic Sci.">
        <title>Genomic Encyclopedia of Bacterial and Archaeal Type Strains, Phase III: the genomes of soil and plant-associated and newly described type strains.</title>
        <authorList>
            <person name="Whitman W.B."/>
            <person name="Woyke T."/>
            <person name="Klenk H.P."/>
            <person name="Zhou Y."/>
            <person name="Lilburn T.G."/>
            <person name="Beck B.J."/>
            <person name="De Vos P."/>
            <person name="Vandamme P."/>
            <person name="Eisen J.A."/>
            <person name="Garrity G."/>
            <person name="Hugenholtz P."/>
            <person name="Kyrpides N.C."/>
        </authorList>
    </citation>
    <scope>NUCLEOTIDE SEQUENCE [LARGE SCALE GENOMIC DNA]</scope>
    <source>
        <strain evidence="4 5">CGMCC 1.7270</strain>
    </source>
</reference>
<comment type="caution">
    <text evidence="4">The sequence shown here is derived from an EMBL/GenBank/DDBJ whole genome shotgun (WGS) entry which is preliminary data.</text>
</comment>
<dbReference type="GO" id="GO:0031956">
    <property type="term" value="F:medium-chain fatty acid-CoA ligase activity"/>
    <property type="evidence" value="ECO:0007669"/>
    <property type="project" value="TreeGrafter"/>
</dbReference>
<dbReference type="PANTHER" id="PTHR43201">
    <property type="entry name" value="ACYL-COA SYNTHETASE"/>
    <property type="match status" value="1"/>
</dbReference>
<name>V6RW54_9FLAO</name>
<evidence type="ECO:0000313" key="5">
    <source>
        <dbReference type="Proteomes" id="UP000319848"/>
    </source>
</evidence>
<dbReference type="AlphaFoldDB" id="V6RW54"/>
<comment type="similarity">
    <text evidence="1">Belongs to the ATP-dependent AMP-binding enzyme family.</text>
</comment>
<dbReference type="EMBL" id="VLKQ01000003">
    <property type="protein sequence ID" value="TWI13844.1"/>
    <property type="molecule type" value="Genomic_DNA"/>
</dbReference>
<dbReference type="RefSeq" id="WP_023571229.1">
    <property type="nucleotide sequence ID" value="NZ_AVBI01000019.1"/>
</dbReference>
<dbReference type="Proteomes" id="UP000319848">
    <property type="component" value="Unassembled WGS sequence"/>
</dbReference>
<dbReference type="GO" id="GO:0006631">
    <property type="term" value="P:fatty acid metabolic process"/>
    <property type="evidence" value="ECO:0007669"/>
    <property type="project" value="TreeGrafter"/>
</dbReference>
<dbReference type="Gene3D" id="3.40.50.12780">
    <property type="entry name" value="N-terminal domain of ligase-like"/>
    <property type="match status" value="1"/>
</dbReference>
<sequence length="345" mass="38795">MKVNYLTVHSDFKLNGNHFGKDELCVFANEIKSSEEEYKQQLAKFILEWFDENNYVELTTSGTTGTPKTIRLQKNAMVNSALATAEFFNVKANCKALHCLPTQYIAGKMMLIRALVLGWDLDLVKPNNHPLDGTAKTYDFAAMVPLQVEKSLTELYRIKKVIIGGAKLNSTLADALKQLSTEVYETYGMTETITHIAAKKVQDNAFSVLPGIEITTDNRNCLVIEAPRLSDEKITTNDVVEILEGNRFIWLGRFDNVINSGGVKLFPEKIEEKLSGKIPHRFFVIGKPDTTLGEKLILVIESEPYTIENSVFDTLDKYEKPKEVLFVPKFSETETGKIKRADSIA</sequence>
<proteinExistence type="inferred from homology"/>
<accession>V6RW54</accession>
<keyword evidence="2 4" id="KW-0436">Ligase</keyword>
<keyword evidence="5" id="KW-1185">Reference proteome</keyword>
<dbReference type="Gene3D" id="3.30.300.30">
    <property type="match status" value="1"/>
</dbReference>
<dbReference type="Pfam" id="PF00501">
    <property type="entry name" value="AMP-binding"/>
    <property type="match status" value="1"/>
</dbReference>
<evidence type="ECO:0000256" key="1">
    <source>
        <dbReference type="ARBA" id="ARBA00006432"/>
    </source>
</evidence>
<evidence type="ECO:0000313" key="4">
    <source>
        <dbReference type="EMBL" id="TWI13844.1"/>
    </source>
</evidence>